<proteinExistence type="predicted"/>
<protein>
    <submittedName>
        <fullName evidence="2">Aste57867_14582 protein</fullName>
    </submittedName>
</protein>
<dbReference type="Proteomes" id="UP000332933">
    <property type="component" value="Unassembled WGS sequence"/>
</dbReference>
<reference evidence="2 3" key="1">
    <citation type="submission" date="2019-03" db="EMBL/GenBank/DDBJ databases">
        <authorList>
            <person name="Gaulin E."/>
            <person name="Dumas B."/>
        </authorList>
    </citation>
    <scope>NUCLEOTIDE SEQUENCE [LARGE SCALE GENOMIC DNA]</scope>
    <source>
        <strain evidence="2">CBS 568.67</strain>
    </source>
</reference>
<gene>
    <name evidence="2" type="primary">Aste57867_14582</name>
    <name evidence="1" type="ORF">As57867_014528</name>
    <name evidence="2" type="ORF">ASTE57867_14582</name>
</gene>
<evidence type="ECO:0000313" key="3">
    <source>
        <dbReference type="Proteomes" id="UP000332933"/>
    </source>
</evidence>
<evidence type="ECO:0000313" key="1">
    <source>
        <dbReference type="EMBL" id="KAF0694542.1"/>
    </source>
</evidence>
<reference evidence="1" key="2">
    <citation type="submission" date="2019-06" db="EMBL/GenBank/DDBJ databases">
        <title>Genomics analysis of Aphanomyces spp. identifies a new class of oomycete effector associated with host adaptation.</title>
        <authorList>
            <person name="Gaulin E."/>
        </authorList>
    </citation>
    <scope>NUCLEOTIDE SEQUENCE</scope>
    <source>
        <strain evidence="1">CBS 578.67</strain>
    </source>
</reference>
<sequence>MESTLQRRPGGSITLRPLGLNRAVSGTSLVLEPRSAGAAKSRFVTRPTSVLSSSSSTISFVGRIRRSKVARGKPTPFVRPSTADSAPQVAITEPAAAGDEGNLKPSESQKRLVRIVILDKSHEEELSEQRKARTASCMDG</sequence>
<organism evidence="2 3">
    <name type="scientific">Aphanomyces stellatus</name>
    <dbReference type="NCBI Taxonomy" id="120398"/>
    <lineage>
        <taxon>Eukaryota</taxon>
        <taxon>Sar</taxon>
        <taxon>Stramenopiles</taxon>
        <taxon>Oomycota</taxon>
        <taxon>Saprolegniomycetes</taxon>
        <taxon>Saprolegniales</taxon>
        <taxon>Verrucalvaceae</taxon>
        <taxon>Aphanomyces</taxon>
    </lineage>
</organism>
<dbReference type="EMBL" id="VJMH01005562">
    <property type="protein sequence ID" value="KAF0694542.1"/>
    <property type="molecule type" value="Genomic_DNA"/>
</dbReference>
<name>A0A485L2Q1_9STRA</name>
<evidence type="ECO:0000313" key="2">
    <source>
        <dbReference type="EMBL" id="VFT91401.1"/>
    </source>
</evidence>
<dbReference type="AlphaFoldDB" id="A0A485L2Q1"/>
<dbReference type="EMBL" id="CAADRA010005583">
    <property type="protein sequence ID" value="VFT91401.1"/>
    <property type="molecule type" value="Genomic_DNA"/>
</dbReference>
<keyword evidence="3" id="KW-1185">Reference proteome</keyword>
<accession>A0A485L2Q1</accession>